<dbReference type="AlphaFoldDB" id="A0ABD3RF81"/>
<dbReference type="EMBL" id="JALLPB020000241">
    <property type="protein sequence ID" value="KAL3811727.1"/>
    <property type="molecule type" value="Genomic_DNA"/>
</dbReference>
<comment type="caution">
    <text evidence="2">The sequence shown here is derived from an EMBL/GenBank/DDBJ whole genome shotgun (WGS) entry which is preliminary data.</text>
</comment>
<sequence length="135" mass="15323">MSTNQSSQATDVHRLYRRMEELASRLDGMENPPTGRDTASSPRRGGGGRRGMTAGLGMTIEDDDRARRRDRPRANKNDNKKQGRKTNAARNRDDRDERYYAVSRVARELGVELDRIDDCCPLDGSCVGRWGLRRI</sequence>
<feature type="compositionally biased region" description="Basic and acidic residues" evidence="1">
    <location>
        <begin position="64"/>
        <end position="81"/>
    </location>
</feature>
<gene>
    <name evidence="2" type="ORF">ACHAXA_009501</name>
</gene>
<protein>
    <submittedName>
        <fullName evidence="2">Uncharacterized protein</fullName>
    </submittedName>
</protein>
<evidence type="ECO:0000313" key="3">
    <source>
        <dbReference type="Proteomes" id="UP001530377"/>
    </source>
</evidence>
<feature type="compositionally biased region" description="Polar residues" evidence="1">
    <location>
        <begin position="1"/>
        <end position="10"/>
    </location>
</feature>
<feature type="region of interest" description="Disordered" evidence="1">
    <location>
        <begin position="1"/>
        <end position="98"/>
    </location>
</feature>
<proteinExistence type="predicted"/>
<organism evidence="2 3">
    <name type="scientific">Cyclostephanos tholiformis</name>
    <dbReference type="NCBI Taxonomy" id="382380"/>
    <lineage>
        <taxon>Eukaryota</taxon>
        <taxon>Sar</taxon>
        <taxon>Stramenopiles</taxon>
        <taxon>Ochrophyta</taxon>
        <taxon>Bacillariophyta</taxon>
        <taxon>Coscinodiscophyceae</taxon>
        <taxon>Thalassiosirophycidae</taxon>
        <taxon>Stephanodiscales</taxon>
        <taxon>Stephanodiscaceae</taxon>
        <taxon>Cyclostephanos</taxon>
    </lineage>
</organism>
<accession>A0ABD3RF81</accession>
<name>A0ABD3RF81_9STRA</name>
<keyword evidence="3" id="KW-1185">Reference proteome</keyword>
<feature type="compositionally biased region" description="Basic and acidic residues" evidence="1">
    <location>
        <begin position="11"/>
        <end position="28"/>
    </location>
</feature>
<evidence type="ECO:0000313" key="2">
    <source>
        <dbReference type="EMBL" id="KAL3811727.1"/>
    </source>
</evidence>
<evidence type="ECO:0000256" key="1">
    <source>
        <dbReference type="SAM" id="MobiDB-lite"/>
    </source>
</evidence>
<dbReference type="Proteomes" id="UP001530377">
    <property type="component" value="Unassembled WGS sequence"/>
</dbReference>
<reference evidence="2 3" key="1">
    <citation type="submission" date="2024-10" db="EMBL/GenBank/DDBJ databases">
        <title>Updated reference genomes for cyclostephanoid diatoms.</title>
        <authorList>
            <person name="Roberts W.R."/>
            <person name="Alverson A.J."/>
        </authorList>
    </citation>
    <scope>NUCLEOTIDE SEQUENCE [LARGE SCALE GENOMIC DNA]</scope>
    <source>
        <strain evidence="2 3">AJA228-03</strain>
    </source>
</reference>